<protein>
    <recommendedName>
        <fullName evidence="1">DUF1549 domain-containing protein</fullName>
    </recommendedName>
</protein>
<dbReference type="AlphaFoldDB" id="A0A382WS34"/>
<dbReference type="PANTHER" id="PTHR35889:SF3">
    <property type="entry name" value="F-BOX DOMAIN-CONTAINING PROTEIN"/>
    <property type="match status" value="1"/>
</dbReference>
<evidence type="ECO:0000313" key="2">
    <source>
        <dbReference type="EMBL" id="SVD61390.1"/>
    </source>
</evidence>
<organism evidence="2">
    <name type="scientific">marine metagenome</name>
    <dbReference type="NCBI Taxonomy" id="408172"/>
    <lineage>
        <taxon>unclassified sequences</taxon>
        <taxon>metagenomes</taxon>
        <taxon>ecological metagenomes</taxon>
    </lineage>
</organism>
<evidence type="ECO:0000259" key="1">
    <source>
        <dbReference type="Pfam" id="PF07583"/>
    </source>
</evidence>
<sequence length="70" mass="7897">MVAQKVPPQNAWARNEVDRFILAKLKANDLRPSKEASPLALVRRVTHDLTGLPPAPKETEEFLEAYKKDS</sequence>
<proteinExistence type="predicted"/>
<gene>
    <name evidence="2" type="ORF">METZ01_LOCUS414244</name>
</gene>
<feature type="non-terminal residue" evidence="2">
    <location>
        <position position="70"/>
    </location>
</feature>
<dbReference type="InterPro" id="IPR011444">
    <property type="entry name" value="DUF1549"/>
</dbReference>
<reference evidence="2" key="1">
    <citation type="submission" date="2018-05" db="EMBL/GenBank/DDBJ databases">
        <authorList>
            <person name="Lanie J.A."/>
            <person name="Ng W.-L."/>
            <person name="Kazmierczak K.M."/>
            <person name="Andrzejewski T.M."/>
            <person name="Davidsen T.M."/>
            <person name="Wayne K.J."/>
            <person name="Tettelin H."/>
            <person name="Glass J.I."/>
            <person name="Rusch D."/>
            <person name="Podicherti R."/>
            <person name="Tsui H.-C.T."/>
            <person name="Winkler M.E."/>
        </authorList>
    </citation>
    <scope>NUCLEOTIDE SEQUENCE</scope>
</reference>
<dbReference type="Pfam" id="PF07583">
    <property type="entry name" value="PSCyt2"/>
    <property type="match status" value="1"/>
</dbReference>
<dbReference type="PANTHER" id="PTHR35889">
    <property type="entry name" value="CYCLOINULO-OLIGOSACCHARIDE FRUCTANOTRANSFERASE-RELATED"/>
    <property type="match status" value="1"/>
</dbReference>
<name>A0A382WS34_9ZZZZ</name>
<dbReference type="EMBL" id="UINC01161924">
    <property type="protein sequence ID" value="SVD61390.1"/>
    <property type="molecule type" value="Genomic_DNA"/>
</dbReference>
<accession>A0A382WS34</accession>
<feature type="domain" description="DUF1549" evidence="1">
    <location>
        <begin position="16"/>
        <end position="67"/>
    </location>
</feature>